<sequence>MMKVLGIVFYNRSGSMLVSSMLDSHPSILTLPPYILNGFYSFWRNEVEDQDSFSNVLNKFCYYFATLFDVYGGNSDLYSRIDAPQVMNLCSFNSGKGMTVSEKNFKESLSGFFLDFKERGFSNRASFLLSLHVSFENLYLGREWKSADDGLCACQLHSPDQVYLLDFLEDFPNAKILHVIRNPIISLGSHIKHYINEYGFNEEYLYGMLRQMLYSGTPINGDYDSIKGFKFEQLHAEPELTMRRVAEWLEIDWHPILLKSTFGGEPWVYINNGEKISGLGNVAANRSHNDFFSDHDKAVLSYLTRDKMLAWGYPYIEKKVELPDIFDFEKIVVGYRSARISNLIGFVKDNFDILPKPVRLI</sequence>
<dbReference type="RefSeq" id="WP_027312766.1">
    <property type="nucleotide sequence ID" value="NZ_JBHLZN010000005.1"/>
</dbReference>
<dbReference type="Proteomes" id="UP001589628">
    <property type="component" value="Unassembled WGS sequence"/>
</dbReference>
<reference evidence="1 2" key="1">
    <citation type="submission" date="2024-09" db="EMBL/GenBank/DDBJ databases">
        <authorList>
            <person name="Sun Q."/>
            <person name="Mori K."/>
        </authorList>
    </citation>
    <scope>NUCLEOTIDE SEQUENCE [LARGE SCALE GENOMIC DNA]</scope>
    <source>
        <strain evidence="1 2">ATCC 51285</strain>
    </source>
</reference>
<dbReference type="SUPFAM" id="SSF52540">
    <property type="entry name" value="P-loop containing nucleoside triphosphate hydrolases"/>
    <property type="match status" value="1"/>
</dbReference>
<dbReference type="EMBL" id="JBHLZN010000005">
    <property type="protein sequence ID" value="MFB9887611.1"/>
    <property type="molecule type" value="Genomic_DNA"/>
</dbReference>
<evidence type="ECO:0000313" key="2">
    <source>
        <dbReference type="Proteomes" id="UP001589628"/>
    </source>
</evidence>
<comment type="caution">
    <text evidence="1">The sequence shown here is derived from an EMBL/GenBank/DDBJ whole genome shotgun (WGS) entry which is preliminary data.</text>
</comment>
<evidence type="ECO:0000313" key="1">
    <source>
        <dbReference type="EMBL" id="MFB9887611.1"/>
    </source>
</evidence>
<gene>
    <name evidence="1" type="ORF">ACFFLH_14410</name>
</gene>
<dbReference type="Gene3D" id="3.40.50.300">
    <property type="entry name" value="P-loop containing nucleotide triphosphate hydrolases"/>
    <property type="match status" value="1"/>
</dbReference>
<organism evidence="1 2">
    <name type="scientific">Balneatrix alpica</name>
    <dbReference type="NCBI Taxonomy" id="75684"/>
    <lineage>
        <taxon>Bacteria</taxon>
        <taxon>Pseudomonadati</taxon>
        <taxon>Pseudomonadota</taxon>
        <taxon>Gammaproteobacteria</taxon>
        <taxon>Oceanospirillales</taxon>
        <taxon>Balneatrichaceae</taxon>
        <taxon>Balneatrix</taxon>
    </lineage>
</organism>
<protein>
    <submittedName>
        <fullName evidence="1">Sulfotransferase</fullName>
    </submittedName>
</protein>
<proteinExistence type="predicted"/>
<accession>A0ABV5ZHI8</accession>
<dbReference type="InterPro" id="IPR027417">
    <property type="entry name" value="P-loop_NTPase"/>
</dbReference>
<keyword evidence="2" id="KW-1185">Reference proteome</keyword>
<dbReference type="Pfam" id="PF13469">
    <property type="entry name" value="Sulfotransfer_3"/>
    <property type="match status" value="1"/>
</dbReference>
<name>A0ABV5ZHI8_9GAMM</name>